<reference evidence="2 3" key="1">
    <citation type="journal article" date="2010" name="Virol. J.">
        <title>Genomes of the T4-related bacteriophages as windows on microbial genome evolution.</title>
        <authorList>
            <person name="Petrov V.M."/>
            <person name="Ratnayaka S."/>
            <person name="Nolan J.M."/>
            <person name="Miller E.S."/>
            <person name="Karam J.D."/>
        </authorList>
    </citation>
    <scope>NUCLEOTIDE SEQUENCE [LARGE SCALE GENOMIC DNA]</scope>
    <source>
        <strain evidence="2">Acj133</strain>
    </source>
</reference>
<dbReference type="KEGG" id="vg:10323191"/>
<sequence length="106" mass="12273">MKTFRELHEDAQHAGYKEYKSTPRKLGPKDQKFFDLNKDKSVGDEIQLFNGQPLKGSKILQVNKNILQYSHIEENELHIESVEMKEGRWNSLHLPANAGPLIKETK</sequence>
<gene>
    <name evidence="2" type="ORF">Acj133p204</name>
</gene>
<accession>D9I6D8</accession>
<evidence type="ECO:0000256" key="1">
    <source>
        <dbReference type="SAM" id="MobiDB-lite"/>
    </source>
</evidence>
<proteinExistence type="predicted"/>
<dbReference type="Proteomes" id="UP000000330">
    <property type="component" value="Segment"/>
</dbReference>
<dbReference type="EMBL" id="HM114315">
    <property type="protein sequence ID" value="ADJ19519.1"/>
    <property type="molecule type" value="Genomic_DNA"/>
</dbReference>
<name>D9I6D8_9CAUD</name>
<evidence type="ECO:0000313" key="2">
    <source>
        <dbReference type="EMBL" id="ADJ19519.1"/>
    </source>
</evidence>
<feature type="region of interest" description="Disordered" evidence="1">
    <location>
        <begin position="1"/>
        <end position="30"/>
    </location>
</feature>
<dbReference type="GeneID" id="10323191"/>
<dbReference type="RefSeq" id="YP_004300785.1">
    <property type="nucleotide sequence ID" value="NC_015250.1"/>
</dbReference>
<protein>
    <submittedName>
        <fullName evidence="2">Uncharacterized protein</fullName>
    </submittedName>
</protein>
<evidence type="ECO:0000313" key="3">
    <source>
        <dbReference type="Proteomes" id="UP000000330"/>
    </source>
</evidence>
<keyword evidence="3" id="KW-1185">Reference proteome</keyword>
<organism evidence="2 3">
    <name type="scientific">Acinetobacter phage 133</name>
    <dbReference type="NCBI Taxonomy" id="2919552"/>
    <lineage>
        <taxon>Viruses</taxon>
        <taxon>Duplodnaviria</taxon>
        <taxon>Heunggongvirae</taxon>
        <taxon>Uroviricota</taxon>
        <taxon>Caudoviricetes</taxon>
        <taxon>Pantevenvirales</taxon>
        <taxon>Straboviridae</taxon>
        <taxon>Tevenvirinae</taxon>
        <taxon>Centumtrigintavirus</taxon>
        <taxon>Centumtrigintavirus cv133</taxon>
        <taxon>Acinetobacter virus 133</taxon>
    </lineage>
</organism>